<organism evidence="1 2">
    <name type="scientific">Pseudomonas fluorescens</name>
    <dbReference type="NCBI Taxonomy" id="294"/>
    <lineage>
        <taxon>Bacteria</taxon>
        <taxon>Pseudomonadati</taxon>
        <taxon>Pseudomonadota</taxon>
        <taxon>Gammaproteobacteria</taxon>
        <taxon>Pseudomonadales</taxon>
        <taxon>Pseudomonadaceae</taxon>
        <taxon>Pseudomonas</taxon>
    </lineage>
</organism>
<reference evidence="1 2" key="1">
    <citation type="submission" date="2020-10" db="EMBL/GenBank/DDBJ databases">
        <title>Complete genome sequence of a novel Pseudomonas fluorescens strain isolated from the flower of kumarahou (Pomaderris kumeraho).</title>
        <authorList>
            <person name="Summers M.C."/>
            <person name="Nowak V."/>
            <person name="Fairhurst M.J."/>
            <person name="Owen J.G."/>
            <person name="Gerth M.L."/>
            <person name="Patrick W.M."/>
        </authorList>
    </citation>
    <scope>NUCLEOTIDE SEQUENCE [LARGE SCALE GENOMIC DNA]</scope>
    <source>
        <strain evidence="1 2">KF1</strain>
    </source>
</reference>
<dbReference type="EMBL" id="CP063233">
    <property type="protein sequence ID" value="QOU07821.1"/>
    <property type="molecule type" value="Genomic_DNA"/>
</dbReference>
<dbReference type="InterPro" id="IPR021430">
    <property type="entry name" value="DUF3079"/>
</dbReference>
<name>A0A1B3D1K8_PSEFL</name>
<evidence type="ECO:0000313" key="1">
    <source>
        <dbReference type="EMBL" id="QOU07821.1"/>
    </source>
</evidence>
<dbReference type="OrthoDB" id="6992469at2"/>
<dbReference type="Pfam" id="PF11278">
    <property type="entry name" value="DUF3079"/>
    <property type="match status" value="1"/>
</dbReference>
<dbReference type="RefSeq" id="WP_041161182.1">
    <property type="nucleotide sequence ID" value="NZ_CP015637.1"/>
</dbReference>
<protein>
    <submittedName>
        <fullName evidence="1">DUF3079 domain-containing protein</fullName>
    </submittedName>
</protein>
<dbReference type="Proteomes" id="UP000593833">
    <property type="component" value="Chromosome"/>
</dbReference>
<accession>A0A1B3D1K8</accession>
<evidence type="ECO:0000313" key="2">
    <source>
        <dbReference type="Proteomes" id="UP000593833"/>
    </source>
</evidence>
<gene>
    <name evidence="1" type="ORF">IM720_14210</name>
</gene>
<proteinExistence type="predicted"/>
<sequence>MAKPFPLHPKHPERICWGCDRYCAATDLACGNGADRTMHPAEMIGDDWYEHGDWGVTPEPAAADEPSGATVLRLRGV</sequence>
<dbReference type="AlphaFoldDB" id="A0A1B3D1K8"/>